<evidence type="ECO:0000313" key="4">
    <source>
        <dbReference type="EMBL" id="MDQ0179653.1"/>
    </source>
</evidence>
<evidence type="ECO:0000313" key="3">
    <source>
        <dbReference type="EMBL" id="MDP9903694.1"/>
    </source>
</evidence>
<dbReference type="RefSeq" id="WP_306959130.1">
    <property type="nucleotide sequence ID" value="NZ_JAUSRG010000001.1"/>
</dbReference>
<evidence type="ECO:0000313" key="5">
    <source>
        <dbReference type="Proteomes" id="UP001230951"/>
    </source>
</evidence>
<dbReference type="SMART" id="SM00858">
    <property type="entry name" value="SAF"/>
    <property type="match status" value="1"/>
</dbReference>
<name>A0AAW8DAQ3_9MICC</name>
<evidence type="ECO:0000256" key="1">
    <source>
        <dbReference type="SAM" id="MobiDB-lite"/>
    </source>
</evidence>
<accession>A0AAW8DAQ3</accession>
<comment type="caution">
    <text evidence="3">The sequence shown here is derived from an EMBL/GenBank/DDBJ whole genome shotgun (WGS) entry which is preliminary data.</text>
</comment>
<organism evidence="3 6">
    <name type="scientific">Arthrobacter bambusae</name>
    <dbReference type="NCBI Taxonomy" id="1338426"/>
    <lineage>
        <taxon>Bacteria</taxon>
        <taxon>Bacillati</taxon>
        <taxon>Actinomycetota</taxon>
        <taxon>Actinomycetes</taxon>
        <taxon>Micrococcales</taxon>
        <taxon>Micrococcaceae</taxon>
        <taxon>Arthrobacter</taxon>
    </lineage>
</organism>
<dbReference type="CDD" id="cd11614">
    <property type="entry name" value="SAF_CpaB_FlgA_like"/>
    <property type="match status" value="1"/>
</dbReference>
<dbReference type="AlphaFoldDB" id="A0AAW8DAQ3"/>
<dbReference type="EMBL" id="JAUSTF010000002">
    <property type="protein sequence ID" value="MDQ0179653.1"/>
    <property type="molecule type" value="Genomic_DNA"/>
</dbReference>
<gene>
    <name evidence="3" type="ORF">J2S90_000634</name>
    <name evidence="4" type="ORF">J2S93_001069</name>
</gene>
<dbReference type="Pfam" id="PF16976">
    <property type="entry name" value="RcpC"/>
    <property type="match status" value="1"/>
</dbReference>
<proteinExistence type="predicted"/>
<evidence type="ECO:0000259" key="2">
    <source>
        <dbReference type="SMART" id="SM00858"/>
    </source>
</evidence>
<dbReference type="Proteomes" id="UP001242995">
    <property type="component" value="Unassembled WGS sequence"/>
</dbReference>
<dbReference type="EMBL" id="JAUSRG010000001">
    <property type="protein sequence ID" value="MDP9903694.1"/>
    <property type="molecule type" value="Genomic_DNA"/>
</dbReference>
<evidence type="ECO:0000313" key="6">
    <source>
        <dbReference type="Proteomes" id="UP001242995"/>
    </source>
</evidence>
<keyword evidence="5" id="KW-1185">Reference proteome</keyword>
<feature type="domain" description="SAF" evidence="2">
    <location>
        <begin position="40"/>
        <end position="104"/>
    </location>
</feature>
<protein>
    <submittedName>
        <fullName evidence="3">Pilus assembly protein CpaB</fullName>
    </submittedName>
</protein>
<dbReference type="Proteomes" id="UP001230951">
    <property type="component" value="Unassembled WGS sequence"/>
</dbReference>
<dbReference type="InterPro" id="IPR013974">
    <property type="entry name" value="SAF"/>
</dbReference>
<reference evidence="3 5" key="1">
    <citation type="submission" date="2023-07" db="EMBL/GenBank/DDBJ databases">
        <title>Sorghum-associated microbial communities from plants grown in Nebraska, USA.</title>
        <authorList>
            <person name="Schachtman D."/>
        </authorList>
    </citation>
    <scope>NUCLEOTIDE SEQUENCE</scope>
    <source>
        <strain evidence="3">DS1006</strain>
        <strain evidence="4 5">DS1016</strain>
    </source>
</reference>
<dbReference type="InterPro" id="IPR031571">
    <property type="entry name" value="RcpC_dom"/>
</dbReference>
<sequence>MKSRLLAGSAAAVLALVGVILVFSYAQGADQRAVQNLAPVDVLVVKTAIPAGTSVDAMKDSLDTQQLPGSAVPKTALHTLGDAAGKVAAVDLVPGETLVAERLVAPDALKTPGDVKVPTGLQEVSFLLEPQRVVGGRLVPGDHVGIFISMSSGGSDSKSDKGTTQLTIPKVLLTAVQRAPQATASQQPTPTPGSGGAANSGDTSLPTGSLLLTVAVSDVDAAKIVFAAEYAKIWLSKEPLDAKDSGPTVIQQSGVYR</sequence>
<feature type="region of interest" description="Disordered" evidence="1">
    <location>
        <begin position="179"/>
        <end position="202"/>
    </location>
</feature>